<dbReference type="GO" id="GO:0016616">
    <property type="term" value="F:oxidoreductase activity, acting on the CH-OH group of donors, NAD or NADP as acceptor"/>
    <property type="evidence" value="ECO:0007669"/>
    <property type="project" value="TreeGrafter"/>
</dbReference>
<sequence>MEVRNKTVVVTGAATGIGRALALAFAQAGARGVAVADLNAAGAATVAAEVQAAAPACQVFAQPVDVADAAAVQGLADMATQRFGQVDIFCSNAGIILRKGLEASAGDWQRIWEINVMAHIHAAKAVLPQMLERGDGYFVNTVSAAGLLSQIGSAPYAVTKHAAIGFAEWLSITYGERGIKVSCICPQGVQTNMLFGENGERKGFLQEGSVTAEHVAAVTLEGVADERFLILPHPEVLEYYRRKGQDYDRWLRGMRRLHDKVMQEFGGIAV</sequence>
<dbReference type="InterPro" id="IPR002347">
    <property type="entry name" value="SDR_fam"/>
</dbReference>
<protein>
    <submittedName>
        <fullName evidence="3">Short-chain dehydrogenase</fullName>
    </submittedName>
</protein>
<gene>
    <name evidence="3" type="ORF">A2G96_28215</name>
</gene>
<evidence type="ECO:0000256" key="1">
    <source>
        <dbReference type="ARBA" id="ARBA00006484"/>
    </source>
</evidence>
<evidence type="ECO:0000313" key="4">
    <source>
        <dbReference type="Proteomes" id="UP000075238"/>
    </source>
</evidence>
<dbReference type="Gene3D" id="3.40.50.720">
    <property type="entry name" value="NAD(P)-binding Rossmann-like Domain"/>
    <property type="match status" value="1"/>
</dbReference>
<organism evidence="3 4">
    <name type="scientific">Cupriavidus nantongensis</name>
    <dbReference type="NCBI Taxonomy" id="1796606"/>
    <lineage>
        <taxon>Bacteria</taxon>
        <taxon>Pseudomonadati</taxon>
        <taxon>Pseudomonadota</taxon>
        <taxon>Betaproteobacteria</taxon>
        <taxon>Burkholderiales</taxon>
        <taxon>Burkholderiaceae</taxon>
        <taxon>Cupriavidus</taxon>
    </lineage>
</organism>
<dbReference type="RefSeq" id="WP_062803451.1">
    <property type="nucleotide sequence ID" value="NZ_CP014845.1"/>
</dbReference>
<accession>A0A142JU96</accession>
<dbReference type="InterPro" id="IPR020904">
    <property type="entry name" value="Sc_DH/Rdtase_CS"/>
</dbReference>
<dbReference type="EMBL" id="CP014845">
    <property type="protein sequence ID" value="AMR81658.1"/>
    <property type="molecule type" value="Genomic_DNA"/>
</dbReference>
<dbReference type="PRINTS" id="PR00081">
    <property type="entry name" value="GDHRDH"/>
</dbReference>
<dbReference type="CDD" id="cd05233">
    <property type="entry name" value="SDR_c"/>
    <property type="match status" value="1"/>
</dbReference>
<evidence type="ECO:0000313" key="3">
    <source>
        <dbReference type="EMBL" id="AMR81658.1"/>
    </source>
</evidence>
<dbReference type="PANTHER" id="PTHR24322:SF736">
    <property type="entry name" value="RETINOL DEHYDROGENASE 10"/>
    <property type="match status" value="1"/>
</dbReference>
<dbReference type="STRING" id="1796606.A2G96_28215"/>
<dbReference type="Pfam" id="PF00106">
    <property type="entry name" value="adh_short"/>
    <property type="match status" value="1"/>
</dbReference>
<name>A0A142JU96_9BURK</name>
<dbReference type="AlphaFoldDB" id="A0A142JU96"/>
<dbReference type="PANTHER" id="PTHR24322">
    <property type="entry name" value="PKSB"/>
    <property type="match status" value="1"/>
</dbReference>
<dbReference type="Proteomes" id="UP000075238">
    <property type="component" value="Chromosome 2"/>
</dbReference>
<dbReference type="PROSITE" id="PS00061">
    <property type="entry name" value="ADH_SHORT"/>
    <property type="match status" value="1"/>
</dbReference>
<evidence type="ECO:0000256" key="2">
    <source>
        <dbReference type="ARBA" id="ARBA00023002"/>
    </source>
</evidence>
<dbReference type="KEGG" id="cnan:A2G96_28215"/>
<comment type="similarity">
    <text evidence="1">Belongs to the short-chain dehydrogenases/reductases (SDR) family.</text>
</comment>
<dbReference type="InterPro" id="IPR036291">
    <property type="entry name" value="NAD(P)-bd_dom_sf"/>
</dbReference>
<dbReference type="OrthoDB" id="210852at2"/>
<keyword evidence="4" id="KW-1185">Reference proteome</keyword>
<dbReference type="SUPFAM" id="SSF51735">
    <property type="entry name" value="NAD(P)-binding Rossmann-fold domains"/>
    <property type="match status" value="1"/>
</dbReference>
<proteinExistence type="inferred from homology"/>
<keyword evidence="2" id="KW-0560">Oxidoreductase</keyword>
<reference evidence="3 4" key="1">
    <citation type="submission" date="2016-03" db="EMBL/GenBank/DDBJ databases">
        <title>Complete genome sequence of a novel chlorpyrifos degrading bacterium, Cupriavidus nantongensis sp. X1.</title>
        <authorList>
            <person name="Fang L."/>
        </authorList>
    </citation>
    <scope>NUCLEOTIDE SEQUENCE [LARGE SCALE GENOMIC DNA]</scope>
    <source>
        <strain evidence="3 4">X1</strain>
    </source>
</reference>